<sequence length="79" mass="8874">MMCEAVVNCSSGVCPAENTWESAIWSCTRSQVLLFSGANNFMRSSDLNKSYKLTMVYLYKTHCREPVLPRNQSGLGPYT</sequence>
<organism evidence="1 2">
    <name type="scientific">Populus trichocarpa</name>
    <name type="common">Western balsam poplar</name>
    <name type="synonym">Populus balsamifera subsp. trichocarpa</name>
    <dbReference type="NCBI Taxonomy" id="3694"/>
    <lineage>
        <taxon>Eukaryota</taxon>
        <taxon>Viridiplantae</taxon>
        <taxon>Streptophyta</taxon>
        <taxon>Embryophyta</taxon>
        <taxon>Tracheophyta</taxon>
        <taxon>Spermatophyta</taxon>
        <taxon>Magnoliopsida</taxon>
        <taxon>eudicotyledons</taxon>
        <taxon>Gunneridae</taxon>
        <taxon>Pentapetalae</taxon>
        <taxon>rosids</taxon>
        <taxon>fabids</taxon>
        <taxon>Malpighiales</taxon>
        <taxon>Salicaceae</taxon>
        <taxon>Saliceae</taxon>
        <taxon>Populus</taxon>
    </lineage>
</organism>
<dbReference type="InParanoid" id="A0A2K1YBN4"/>
<evidence type="ECO:0000313" key="2">
    <source>
        <dbReference type="Proteomes" id="UP000006729"/>
    </source>
</evidence>
<protein>
    <submittedName>
        <fullName evidence="1">Uncharacterized protein</fullName>
    </submittedName>
</protein>
<proteinExistence type="predicted"/>
<dbReference type="Proteomes" id="UP000006729">
    <property type="component" value="Chromosome 12"/>
</dbReference>
<dbReference type="EMBL" id="CM009301">
    <property type="protein sequence ID" value="PNT10442.1"/>
    <property type="molecule type" value="Genomic_DNA"/>
</dbReference>
<gene>
    <name evidence="1" type="ORF">POPTR_012G101700</name>
</gene>
<evidence type="ECO:0000313" key="1">
    <source>
        <dbReference type="EMBL" id="PNT10442.1"/>
    </source>
</evidence>
<reference evidence="1 2" key="1">
    <citation type="journal article" date="2006" name="Science">
        <title>The genome of black cottonwood, Populus trichocarpa (Torr. &amp; Gray).</title>
        <authorList>
            <person name="Tuskan G.A."/>
            <person name="Difazio S."/>
            <person name="Jansson S."/>
            <person name="Bohlmann J."/>
            <person name="Grigoriev I."/>
            <person name="Hellsten U."/>
            <person name="Putnam N."/>
            <person name="Ralph S."/>
            <person name="Rombauts S."/>
            <person name="Salamov A."/>
            <person name="Schein J."/>
            <person name="Sterck L."/>
            <person name="Aerts A."/>
            <person name="Bhalerao R.R."/>
            <person name="Bhalerao R.P."/>
            <person name="Blaudez D."/>
            <person name="Boerjan W."/>
            <person name="Brun A."/>
            <person name="Brunner A."/>
            <person name="Busov V."/>
            <person name="Campbell M."/>
            <person name="Carlson J."/>
            <person name="Chalot M."/>
            <person name="Chapman J."/>
            <person name="Chen G.L."/>
            <person name="Cooper D."/>
            <person name="Coutinho P.M."/>
            <person name="Couturier J."/>
            <person name="Covert S."/>
            <person name="Cronk Q."/>
            <person name="Cunningham R."/>
            <person name="Davis J."/>
            <person name="Degroeve S."/>
            <person name="Dejardin A."/>
            <person name="Depamphilis C."/>
            <person name="Detter J."/>
            <person name="Dirks B."/>
            <person name="Dubchak I."/>
            <person name="Duplessis S."/>
            <person name="Ehlting J."/>
            <person name="Ellis B."/>
            <person name="Gendler K."/>
            <person name="Goodstein D."/>
            <person name="Gribskov M."/>
            <person name="Grimwood J."/>
            <person name="Groover A."/>
            <person name="Gunter L."/>
            <person name="Hamberger B."/>
            <person name="Heinze B."/>
            <person name="Helariutta Y."/>
            <person name="Henrissat B."/>
            <person name="Holligan D."/>
            <person name="Holt R."/>
            <person name="Huang W."/>
            <person name="Islam-Faridi N."/>
            <person name="Jones S."/>
            <person name="Jones-Rhoades M."/>
            <person name="Jorgensen R."/>
            <person name="Joshi C."/>
            <person name="Kangasjarvi J."/>
            <person name="Karlsson J."/>
            <person name="Kelleher C."/>
            <person name="Kirkpatrick R."/>
            <person name="Kirst M."/>
            <person name="Kohler A."/>
            <person name="Kalluri U."/>
            <person name="Larimer F."/>
            <person name="Leebens-Mack J."/>
            <person name="Leple J.C."/>
            <person name="Locascio P."/>
            <person name="Lou Y."/>
            <person name="Lucas S."/>
            <person name="Martin F."/>
            <person name="Montanini B."/>
            <person name="Napoli C."/>
            <person name="Nelson D.R."/>
            <person name="Nelson C."/>
            <person name="Nieminen K."/>
            <person name="Nilsson O."/>
            <person name="Pereda V."/>
            <person name="Peter G."/>
            <person name="Philippe R."/>
            <person name="Pilate G."/>
            <person name="Poliakov A."/>
            <person name="Razumovskaya J."/>
            <person name="Richardson P."/>
            <person name="Rinaldi C."/>
            <person name="Ritland K."/>
            <person name="Rouze P."/>
            <person name="Ryaboy D."/>
            <person name="Schmutz J."/>
            <person name="Schrader J."/>
            <person name="Segerman B."/>
            <person name="Shin H."/>
            <person name="Siddiqui A."/>
            <person name="Sterky F."/>
            <person name="Terry A."/>
            <person name="Tsai C.J."/>
            <person name="Uberbacher E."/>
            <person name="Unneberg P."/>
            <person name="Vahala J."/>
            <person name="Wall K."/>
            <person name="Wessler S."/>
            <person name="Yang G."/>
            <person name="Yin T."/>
            <person name="Douglas C."/>
            <person name="Marra M."/>
            <person name="Sandberg G."/>
            <person name="Van de Peer Y."/>
            <person name="Rokhsar D."/>
        </authorList>
    </citation>
    <scope>NUCLEOTIDE SEQUENCE [LARGE SCALE GENOMIC DNA]</scope>
    <source>
        <strain evidence="2">cv. Nisqually</strain>
    </source>
</reference>
<keyword evidence="2" id="KW-1185">Reference proteome</keyword>
<accession>A0A2K1YBN4</accession>
<name>A0A2K1YBN4_POPTR</name>
<dbReference type="AlphaFoldDB" id="A0A2K1YBN4"/>